<proteinExistence type="predicted"/>
<dbReference type="AlphaFoldDB" id="A0A0S7YIC2"/>
<comment type="caution">
    <text evidence="1">The sequence shown here is derived from an EMBL/GenBank/DDBJ whole genome shotgun (WGS) entry which is preliminary data.</text>
</comment>
<gene>
    <name evidence="1" type="ORF">AMJ52_00455</name>
</gene>
<protein>
    <submittedName>
        <fullName evidence="1">Uncharacterized protein</fullName>
    </submittedName>
</protein>
<evidence type="ECO:0000313" key="1">
    <source>
        <dbReference type="EMBL" id="KPJ74485.1"/>
    </source>
</evidence>
<accession>A0A0S7YIC2</accession>
<name>A0A0S7YIC2_UNCT6</name>
<sequence length="109" mass="12990">MANLWDDLIKWLEDTSKVVGKEAGDLTTKGKLKVEIFELNRKLRDYFAELGSMIYESVFLKKNDRWRTNSKIKTMVRRIQTAQRQIKKKQLEYKKVGKLAKKVKKSKRR</sequence>
<dbReference type="Proteomes" id="UP000051012">
    <property type="component" value="Unassembled WGS sequence"/>
</dbReference>
<organism evidence="1 2">
    <name type="scientific">candidate division TA06 bacterium DG_78</name>
    <dbReference type="NCBI Taxonomy" id="1703772"/>
    <lineage>
        <taxon>Bacteria</taxon>
        <taxon>Bacteria division TA06</taxon>
    </lineage>
</organism>
<reference evidence="1 2" key="1">
    <citation type="journal article" date="2015" name="Microbiome">
        <title>Genomic resolution of linkages in carbon, nitrogen, and sulfur cycling among widespread estuary sediment bacteria.</title>
        <authorList>
            <person name="Baker B.J."/>
            <person name="Lazar C.S."/>
            <person name="Teske A.P."/>
            <person name="Dick G.J."/>
        </authorList>
    </citation>
    <scope>NUCLEOTIDE SEQUENCE [LARGE SCALE GENOMIC DNA]</scope>
    <source>
        <strain evidence="1">DG_78</strain>
    </source>
</reference>
<evidence type="ECO:0000313" key="2">
    <source>
        <dbReference type="Proteomes" id="UP000051012"/>
    </source>
</evidence>
<dbReference type="EMBL" id="LJNI01000003">
    <property type="protein sequence ID" value="KPJ74485.1"/>
    <property type="molecule type" value="Genomic_DNA"/>
</dbReference>